<keyword evidence="4" id="KW-1185">Reference proteome</keyword>
<feature type="signal peptide" evidence="2">
    <location>
        <begin position="1"/>
        <end position="22"/>
    </location>
</feature>
<evidence type="ECO:0000313" key="3">
    <source>
        <dbReference type="EMBL" id="MVA98507.1"/>
    </source>
</evidence>
<organism evidence="3 4">
    <name type="scientific">Nitratireductor arenosus</name>
    <dbReference type="NCBI Taxonomy" id="2682096"/>
    <lineage>
        <taxon>Bacteria</taxon>
        <taxon>Pseudomonadati</taxon>
        <taxon>Pseudomonadota</taxon>
        <taxon>Alphaproteobacteria</taxon>
        <taxon>Hyphomicrobiales</taxon>
        <taxon>Phyllobacteriaceae</taxon>
        <taxon>Nitratireductor</taxon>
    </lineage>
</organism>
<name>A0A844QH83_9HYPH</name>
<feature type="region of interest" description="Disordered" evidence="1">
    <location>
        <begin position="196"/>
        <end position="225"/>
    </location>
</feature>
<proteinExistence type="predicted"/>
<accession>A0A844QH83</accession>
<gene>
    <name evidence="3" type="ORF">GN330_14760</name>
</gene>
<dbReference type="Gene3D" id="2.40.50.90">
    <property type="match status" value="1"/>
</dbReference>
<dbReference type="InterPro" id="IPR035437">
    <property type="entry name" value="SNase_OB-fold_sf"/>
</dbReference>
<evidence type="ECO:0000313" key="4">
    <source>
        <dbReference type="Proteomes" id="UP000463224"/>
    </source>
</evidence>
<sequence>MRILYLASLLGLLLGPTPAAFAQSDTSPMGAARTIAPDIVAPPAIDPEEIERVAPRAPLSEIGPARPPGPLAGETDWTLVRPLVTAAGRLEVGGVTVVLAGIDIIEPERRCRGRDGGRWPCGMRARTALRGFLRGRTVACDPAGDGGGAVRRASCRLGARDLGAWLVENGWAMAAGNGPYADAQRRAIDNKRGIFADEGVDPAPSADAPPVSILPADEAASGLGG</sequence>
<dbReference type="Proteomes" id="UP000463224">
    <property type="component" value="Unassembled WGS sequence"/>
</dbReference>
<evidence type="ECO:0000256" key="1">
    <source>
        <dbReference type="SAM" id="MobiDB-lite"/>
    </source>
</evidence>
<protein>
    <submittedName>
        <fullName evidence="3">Thermonuclease family protein</fullName>
    </submittedName>
</protein>
<feature type="chain" id="PRO_5032937854" evidence="2">
    <location>
        <begin position="23"/>
        <end position="225"/>
    </location>
</feature>
<reference evidence="3 4" key="1">
    <citation type="submission" date="2019-12" db="EMBL/GenBank/DDBJ databases">
        <title>Nitratireductor arenosus sp. nov., Isolated from sea sand, Jeju island, South Korea.</title>
        <authorList>
            <person name="Kim W."/>
        </authorList>
    </citation>
    <scope>NUCLEOTIDE SEQUENCE [LARGE SCALE GENOMIC DNA]</scope>
    <source>
        <strain evidence="3 4">CAU 1489</strain>
    </source>
</reference>
<feature type="compositionally biased region" description="Low complexity" evidence="1">
    <location>
        <begin position="201"/>
        <end position="211"/>
    </location>
</feature>
<dbReference type="AlphaFoldDB" id="A0A844QH83"/>
<dbReference type="EMBL" id="WPHG01000003">
    <property type="protein sequence ID" value="MVA98507.1"/>
    <property type="molecule type" value="Genomic_DNA"/>
</dbReference>
<keyword evidence="2" id="KW-0732">Signal</keyword>
<evidence type="ECO:0000256" key="2">
    <source>
        <dbReference type="SAM" id="SignalP"/>
    </source>
</evidence>
<comment type="caution">
    <text evidence="3">The sequence shown here is derived from an EMBL/GenBank/DDBJ whole genome shotgun (WGS) entry which is preliminary data.</text>
</comment>
<dbReference type="RefSeq" id="WP_156713434.1">
    <property type="nucleotide sequence ID" value="NZ_WPHG01000003.1"/>
</dbReference>
<dbReference type="SUPFAM" id="SSF50199">
    <property type="entry name" value="Staphylococcal nuclease"/>
    <property type="match status" value="1"/>
</dbReference>